<protein>
    <submittedName>
        <fullName evidence="4">Voltage-gated potassium channel</fullName>
    </submittedName>
</protein>
<evidence type="ECO:0000259" key="3">
    <source>
        <dbReference type="PROSITE" id="PS51201"/>
    </source>
</evidence>
<accession>A0A1G7QSE6</accession>
<evidence type="ECO:0000313" key="5">
    <source>
        <dbReference type="Proteomes" id="UP000198967"/>
    </source>
</evidence>
<proteinExistence type="predicted"/>
<sequence length="351" mass="37865">MRDRTRRPPVDPQVIGALRMPDNPERPLVALLKRVAVAFGALLAAALIVWIGRDGYVDNNGEGPISFNDALYYATVSLSTTGYGDIVPYTPLARLLTTVVITPLRLLFLIVLVGTTVELLTERSRQSFRIQRWRSRVRDHTVVIGYGTKGRAAVETLLGDGTEPERIVVVDTDRAQLDAASALGLVTVTGNATRSSVLRIAGVHQASAVIVATNRDDTAVLVTLTAKELSPKTRIVVAVRESENVHLLRQSGADSVIVSAETAGRLLGVATRTPSVVEVVEDLLTPDAGFAISEREVEASEVGGSPRHLADIVLGVVRGEQLYRVDASKVDALERGDRLLYVRKATPPDED</sequence>
<evidence type="ECO:0000256" key="1">
    <source>
        <dbReference type="ARBA" id="ARBA00004651"/>
    </source>
</evidence>
<keyword evidence="4" id="KW-0406">Ion transport</keyword>
<dbReference type="PANTHER" id="PTHR43833">
    <property type="entry name" value="POTASSIUM CHANNEL PROTEIN 2-RELATED-RELATED"/>
    <property type="match status" value="1"/>
</dbReference>
<dbReference type="PANTHER" id="PTHR43833:SF9">
    <property type="entry name" value="POTASSIUM CHANNEL PROTEIN YUGO-RELATED"/>
    <property type="match status" value="1"/>
</dbReference>
<keyword evidence="4" id="KW-0407">Ion channel</keyword>
<keyword evidence="2" id="KW-0472">Membrane</keyword>
<dbReference type="AlphaFoldDB" id="A0A1G7QSE6"/>
<keyword evidence="2" id="KW-1133">Transmembrane helix</keyword>
<dbReference type="GO" id="GO:0005886">
    <property type="term" value="C:plasma membrane"/>
    <property type="evidence" value="ECO:0007669"/>
    <property type="project" value="UniProtKB-SubCell"/>
</dbReference>
<dbReference type="InterPro" id="IPR036291">
    <property type="entry name" value="NAD(P)-bd_dom_sf"/>
</dbReference>
<dbReference type="Gene3D" id="3.40.50.720">
    <property type="entry name" value="NAD(P)-binding Rossmann-like Domain"/>
    <property type="match status" value="1"/>
</dbReference>
<dbReference type="OrthoDB" id="9799090at2"/>
<dbReference type="GO" id="GO:0006813">
    <property type="term" value="P:potassium ion transport"/>
    <property type="evidence" value="ECO:0007669"/>
    <property type="project" value="InterPro"/>
</dbReference>
<dbReference type="Pfam" id="PF02254">
    <property type="entry name" value="TrkA_N"/>
    <property type="match status" value="1"/>
</dbReference>
<feature type="transmembrane region" description="Helical" evidence="2">
    <location>
        <begin position="95"/>
        <end position="120"/>
    </location>
</feature>
<dbReference type="PROSITE" id="PS51201">
    <property type="entry name" value="RCK_N"/>
    <property type="match status" value="1"/>
</dbReference>
<gene>
    <name evidence="4" type="ORF">SAMN05216377_108168</name>
</gene>
<dbReference type="SUPFAM" id="SSF81324">
    <property type="entry name" value="Voltage-gated potassium channels"/>
    <property type="match status" value="1"/>
</dbReference>
<keyword evidence="2" id="KW-0812">Transmembrane</keyword>
<keyword evidence="5" id="KW-1185">Reference proteome</keyword>
<name>A0A1G7QSE6_PSEOR</name>
<keyword evidence="4" id="KW-0813">Transport</keyword>
<comment type="subcellular location">
    <subcellularLocation>
        <location evidence="1">Cell membrane</location>
        <topology evidence="1">Multi-pass membrane protein</topology>
    </subcellularLocation>
</comment>
<dbReference type="SUPFAM" id="SSF51735">
    <property type="entry name" value="NAD(P)-binding Rossmann-fold domains"/>
    <property type="match status" value="1"/>
</dbReference>
<dbReference type="InterPro" id="IPR013099">
    <property type="entry name" value="K_chnl_dom"/>
</dbReference>
<dbReference type="InterPro" id="IPR050721">
    <property type="entry name" value="Trk_Ktr_HKT_K-transport"/>
</dbReference>
<dbReference type="EMBL" id="FNBE01000008">
    <property type="protein sequence ID" value="SDG01384.1"/>
    <property type="molecule type" value="Genomic_DNA"/>
</dbReference>
<dbReference type="Pfam" id="PF07885">
    <property type="entry name" value="Ion_trans_2"/>
    <property type="match status" value="1"/>
</dbReference>
<dbReference type="RefSeq" id="WP_093083995.1">
    <property type="nucleotide sequence ID" value="NZ_FNBE01000008.1"/>
</dbReference>
<dbReference type="GO" id="GO:0034220">
    <property type="term" value="P:monoatomic ion transmembrane transport"/>
    <property type="evidence" value="ECO:0007669"/>
    <property type="project" value="UniProtKB-KW"/>
</dbReference>
<organism evidence="4 5">
    <name type="scientific">Pseudonocardia oroxyli</name>
    <dbReference type="NCBI Taxonomy" id="366584"/>
    <lineage>
        <taxon>Bacteria</taxon>
        <taxon>Bacillati</taxon>
        <taxon>Actinomycetota</taxon>
        <taxon>Actinomycetes</taxon>
        <taxon>Pseudonocardiales</taxon>
        <taxon>Pseudonocardiaceae</taxon>
        <taxon>Pseudonocardia</taxon>
    </lineage>
</organism>
<evidence type="ECO:0000313" key="4">
    <source>
        <dbReference type="EMBL" id="SDG01384.1"/>
    </source>
</evidence>
<reference evidence="4 5" key="1">
    <citation type="submission" date="2016-10" db="EMBL/GenBank/DDBJ databases">
        <authorList>
            <person name="de Groot N.N."/>
        </authorList>
    </citation>
    <scope>NUCLEOTIDE SEQUENCE [LARGE SCALE GENOMIC DNA]</scope>
    <source>
        <strain evidence="4 5">CGMCC 4.3143</strain>
    </source>
</reference>
<evidence type="ECO:0000256" key="2">
    <source>
        <dbReference type="SAM" id="Phobius"/>
    </source>
</evidence>
<dbReference type="Proteomes" id="UP000198967">
    <property type="component" value="Unassembled WGS sequence"/>
</dbReference>
<dbReference type="Gene3D" id="1.10.287.70">
    <property type="match status" value="1"/>
</dbReference>
<dbReference type="InterPro" id="IPR003148">
    <property type="entry name" value="RCK_N"/>
</dbReference>
<dbReference type="STRING" id="366584.SAMN05216377_108168"/>
<feature type="domain" description="RCK N-terminal" evidence="3">
    <location>
        <begin position="138"/>
        <end position="258"/>
    </location>
</feature>
<feature type="transmembrane region" description="Helical" evidence="2">
    <location>
        <begin position="28"/>
        <end position="51"/>
    </location>
</feature>